<keyword evidence="2" id="KW-0472">Membrane</keyword>
<name>A0AAN7C0R1_9PEZI</name>
<keyword evidence="2" id="KW-1133">Transmembrane helix</keyword>
<feature type="region of interest" description="Disordered" evidence="1">
    <location>
        <begin position="718"/>
        <end position="764"/>
    </location>
</feature>
<feature type="compositionally biased region" description="Basic and acidic residues" evidence="1">
    <location>
        <begin position="692"/>
        <end position="705"/>
    </location>
</feature>
<evidence type="ECO:0000313" key="4">
    <source>
        <dbReference type="Proteomes" id="UP001303760"/>
    </source>
</evidence>
<keyword evidence="4" id="KW-1185">Reference proteome</keyword>
<feature type="compositionally biased region" description="Pro residues" evidence="1">
    <location>
        <begin position="726"/>
        <end position="749"/>
    </location>
</feature>
<comment type="caution">
    <text evidence="3">The sequence shown here is derived from an EMBL/GenBank/DDBJ whole genome shotgun (WGS) entry which is preliminary data.</text>
</comment>
<feature type="transmembrane region" description="Helical" evidence="2">
    <location>
        <begin position="20"/>
        <end position="41"/>
    </location>
</feature>
<reference evidence="3" key="2">
    <citation type="submission" date="2023-05" db="EMBL/GenBank/DDBJ databases">
        <authorList>
            <consortium name="Lawrence Berkeley National Laboratory"/>
            <person name="Steindorff A."/>
            <person name="Hensen N."/>
            <person name="Bonometti L."/>
            <person name="Westerberg I."/>
            <person name="Brannstrom I.O."/>
            <person name="Guillou S."/>
            <person name="Cros-Aarteil S."/>
            <person name="Calhoun S."/>
            <person name="Haridas S."/>
            <person name="Kuo A."/>
            <person name="Mondo S."/>
            <person name="Pangilinan J."/>
            <person name="Riley R."/>
            <person name="Labutti K."/>
            <person name="Andreopoulos B."/>
            <person name="Lipzen A."/>
            <person name="Chen C."/>
            <person name="Yanf M."/>
            <person name="Daum C."/>
            <person name="Ng V."/>
            <person name="Clum A."/>
            <person name="Ohm R."/>
            <person name="Martin F."/>
            <person name="Silar P."/>
            <person name="Natvig D."/>
            <person name="Lalanne C."/>
            <person name="Gautier V."/>
            <person name="Ament-Velasquez S.L."/>
            <person name="Kruys A."/>
            <person name="Hutchinson M.I."/>
            <person name="Powell A.J."/>
            <person name="Barry K."/>
            <person name="Miller A.N."/>
            <person name="Grigoriev I.V."/>
            <person name="Debuchy R."/>
            <person name="Gladieux P."/>
            <person name="Thoren M.H."/>
            <person name="Johannesson H."/>
        </authorList>
    </citation>
    <scope>NUCLEOTIDE SEQUENCE</scope>
    <source>
        <strain evidence="3">CBS 532.94</strain>
    </source>
</reference>
<keyword evidence="2" id="KW-0812">Transmembrane</keyword>
<gene>
    <name evidence="3" type="ORF">C8A03DRAFT_39236</name>
</gene>
<evidence type="ECO:0000313" key="3">
    <source>
        <dbReference type="EMBL" id="KAK4233080.1"/>
    </source>
</evidence>
<dbReference type="Proteomes" id="UP001303760">
    <property type="component" value="Unassembled WGS sequence"/>
</dbReference>
<evidence type="ECO:0000256" key="1">
    <source>
        <dbReference type="SAM" id="MobiDB-lite"/>
    </source>
</evidence>
<evidence type="ECO:0000256" key="2">
    <source>
        <dbReference type="SAM" id="Phobius"/>
    </source>
</evidence>
<accession>A0AAN7C0R1</accession>
<dbReference type="AlphaFoldDB" id="A0AAN7C0R1"/>
<feature type="region of interest" description="Disordered" evidence="1">
    <location>
        <begin position="665"/>
        <end position="705"/>
    </location>
</feature>
<sequence length="837" mass="93236">MNQNNTQGGASSSDQEDGPIATAALVLAAAALVVSLAQALLQYLSSSEGRGKCTYEAIDASAKSTKLGWNWTFWKLRVYYPVLNISFSSVMRAAVEQSNYHIDAPQSPISRLTKEKKGDRSMWGFTVLEETQTDTSFFTVSWYLFRDGYTTLVDDADPVTSQQLTWAETAQLVWWKLTHSSGPVNRPRASWAQMLMAFGIRDTRSLVYKHADADIIPASVDAPIQRVKLFDLGMLALYLGFKKVTINAKERHFEAVGDFGTITTLKTNELGKVLHFEGDILAIFAQISKGSISAYNDFVLGKFSFAPGISMNGIICPLHLLLHVTTQHWDGERFREEQRAYLSAAPSEEGLAKGQVAAEASLFDMLYRNPCLSSLTDEGELGSEPGNHVPQHVLFADSEDSFRPKMLQKTTTGLSARHLSALVRDDDEGINYHDLCLAIDHWNKATGLRLPTILPAASLCLLTGCETGFPSSVLIEPIMPWLVALADQVKRSSEKFTYVSARTTINFKTNTLMFVRSRDAFWYSFNYVGMETRLWQWGWILHDTREIYDCLSPEEQNDLIIRDADGRYTGDVQPVLLTECYALLQQFNPREWAAKIERVVTMQILKFRPHNMVWTQILLLDVAIHFLVRGGFYEGPLEMYNLWTPEVVAVFNAIIHVWDPTAEEQAAANADGSDAKSTRSSKPSIPPPPKASKIDQDHVETLKEHSTPLAEGFGILEPMSVDGVAPPSPPGENSPPPDAQMDAAPPPAAEMPKPPKKPFLGRTDSSPLDVEWDLAGSLRRQANLFPDLGYEEREAKVQKLACLLQLRALFVIALFILMPDSSDVYLTDGERVEMPMI</sequence>
<dbReference type="EMBL" id="MU860676">
    <property type="protein sequence ID" value="KAK4233080.1"/>
    <property type="molecule type" value="Genomic_DNA"/>
</dbReference>
<organism evidence="3 4">
    <name type="scientific">Achaetomium macrosporum</name>
    <dbReference type="NCBI Taxonomy" id="79813"/>
    <lineage>
        <taxon>Eukaryota</taxon>
        <taxon>Fungi</taxon>
        <taxon>Dikarya</taxon>
        <taxon>Ascomycota</taxon>
        <taxon>Pezizomycotina</taxon>
        <taxon>Sordariomycetes</taxon>
        <taxon>Sordariomycetidae</taxon>
        <taxon>Sordariales</taxon>
        <taxon>Chaetomiaceae</taxon>
        <taxon>Achaetomium</taxon>
    </lineage>
</organism>
<proteinExistence type="predicted"/>
<protein>
    <submittedName>
        <fullName evidence="3">Uncharacterized protein</fullName>
    </submittedName>
</protein>
<reference evidence="3" key="1">
    <citation type="journal article" date="2023" name="Mol. Phylogenet. Evol.">
        <title>Genome-scale phylogeny and comparative genomics of the fungal order Sordariales.</title>
        <authorList>
            <person name="Hensen N."/>
            <person name="Bonometti L."/>
            <person name="Westerberg I."/>
            <person name="Brannstrom I.O."/>
            <person name="Guillou S."/>
            <person name="Cros-Aarteil S."/>
            <person name="Calhoun S."/>
            <person name="Haridas S."/>
            <person name="Kuo A."/>
            <person name="Mondo S."/>
            <person name="Pangilinan J."/>
            <person name="Riley R."/>
            <person name="LaButti K."/>
            <person name="Andreopoulos B."/>
            <person name="Lipzen A."/>
            <person name="Chen C."/>
            <person name="Yan M."/>
            <person name="Daum C."/>
            <person name="Ng V."/>
            <person name="Clum A."/>
            <person name="Steindorff A."/>
            <person name="Ohm R.A."/>
            <person name="Martin F."/>
            <person name="Silar P."/>
            <person name="Natvig D.O."/>
            <person name="Lalanne C."/>
            <person name="Gautier V."/>
            <person name="Ament-Velasquez S.L."/>
            <person name="Kruys A."/>
            <person name="Hutchinson M.I."/>
            <person name="Powell A.J."/>
            <person name="Barry K."/>
            <person name="Miller A.N."/>
            <person name="Grigoriev I.V."/>
            <person name="Debuchy R."/>
            <person name="Gladieux P."/>
            <person name="Hiltunen Thoren M."/>
            <person name="Johannesson H."/>
        </authorList>
    </citation>
    <scope>NUCLEOTIDE SEQUENCE</scope>
    <source>
        <strain evidence="3">CBS 532.94</strain>
    </source>
</reference>